<comment type="caution">
    <text evidence="1">The sequence shown here is derived from an EMBL/GenBank/DDBJ whole genome shotgun (WGS) entry which is preliminary data.</text>
</comment>
<accession>A0A0F9VQ93</accession>
<name>A0A0F9VQ93_9ZZZZ</name>
<protein>
    <submittedName>
        <fullName evidence="1">Uncharacterized protein</fullName>
    </submittedName>
</protein>
<gene>
    <name evidence="1" type="ORF">LCGC14_0378740</name>
</gene>
<organism evidence="1">
    <name type="scientific">marine sediment metagenome</name>
    <dbReference type="NCBI Taxonomy" id="412755"/>
    <lineage>
        <taxon>unclassified sequences</taxon>
        <taxon>metagenomes</taxon>
        <taxon>ecological metagenomes</taxon>
    </lineage>
</organism>
<sequence>MTRHTELRKMAEKSIEATKIHHVLLDIAEAFQNVCGECGGLPPGLPPQVYDDQTECQCQEE</sequence>
<evidence type="ECO:0000313" key="1">
    <source>
        <dbReference type="EMBL" id="KKN75636.1"/>
    </source>
</evidence>
<dbReference type="EMBL" id="LAZR01000306">
    <property type="protein sequence ID" value="KKN75636.1"/>
    <property type="molecule type" value="Genomic_DNA"/>
</dbReference>
<proteinExistence type="predicted"/>
<reference evidence="1" key="1">
    <citation type="journal article" date="2015" name="Nature">
        <title>Complex archaea that bridge the gap between prokaryotes and eukaryotes.</title>
        <authorList>
            <person name="Spang A."/>
            <person name="Saw J.H."/>
            <person name="Jorgensen S.L."/>
            <person name="Zaremba-Niedzwiedzka K."/>
            <person name="Martijn J."/>
            <person name="Lind A.E."/>
            <person name="van Eijk R."/>
            <person name="Schleper C."/>
            <person name="Guy L."/>
            <person name="Ettema T.J."/>
        </authorList>
    </citation>
    <scope>NUCLEOTIDE SEQUENCE</scope>
</reference>
<dbReference type="AlphaFoldDB" id="A0A0F9VQ93"/>